<dbReference type="Pfam" id="PF05944">
    <property type="entry name" value="Phage_term_smal"/>
    <property type="match status" value="1"/>
</dbReference>
<dbReference type="RefSeq" id="WP_325775961.1">
    <property type="nucleotide sequence ID" value="NZ_VTDN01000010.1"/>
</dbReference>
<evidence type="ECO:0000313" key="1">
    <source>
        <dbReference type="EMBL" id="MEB5477577.1"/>
    </source>
</evidence>
<sequence>MHNFAREHFLKHQAKQAAADAAMFGEMRQTSVYEKLFLQLKRDQSLLKQIQATSSKIEKKKALFDQYKSYVDGILESCPNVPDEIISNMLVWTVDTGDYDYAINIMKYMLKAQLNTPDQFERTVATFVYEQVAETQLKLLSAEDEDEPFNLNVLIKLEELLHTSADFPEHAFDMPEQVKARLYVALGKAEMKSMAGIPEQDLALAKKAQSHLETAIKLDDRCRGKNDHKAVTKMIADLEQTTNVPTF</sequence>
<comment type="caution">
    <text evidence="1">The sequence shown here is derived from an EMBL/GenBank/DDBJ whole genome shotgun (WGS) entry which is preliminary data.</text>
</comment>
<keyword evidence="2" id="KW-1185">Reference proteome</keyword>
<dbReference type="EMBL" id="VTDN01000010">
    <property type="protein sequence ID" value="MEB5477577.1"/>
    <property type="molecule type" value="Genomic_DNA"/>
</dbReference>
<accession>A0ABU6DXF9</accession>
<gene>
    <name evidence="1" type="ORF">I2F25_11065</name>
</gene>
<proteinExistence type="predicted"/>
<protein>
    <submittedName>
        <fullName evidence="1">Terminase</fullName>
    </submittedName>
</protein>
<name>A0ABU6DXF9_9GAMM</name>
<dbReference type="Proteomes" id="UP001339883">
    <property type="component" value="Unassembled WGS sequence"/>
</dbReference>
<evidence type="ECO:0000313" key="2">
    <source>
        <dbReference type="Proteomes" id="UP001339883"/>
    </source>
</evidence>
<organism evidence="1 2">
    <name type="scientific">Acinetobacter pollinis</name>
    <dbReference type="NCBI Taxonomy" id="2605270"/>
    <lineage>
        <taxon>Bacteria</taxon>
        <taxon>Pseudomonadati</taxon>
        <taxon>Pseudomonadota</taxon>
        <taxon>Gammaproteobacteria</taxon>
        <taxon>Moraxellales</taxon>
        <taxon>Moraxellaceae</taxon>
        <taxon>Acinetobacter</taxon>
    </lineage>
</organism>
<reference evidence="1 2" key="1">
    <citation type="submission" date="2019-08" db="EMBL/GenBank/DDBJ databases">
        <title>Five species of Acinetobacter isolated from floral nectar and animal pollinators.</title>
        <authorList>
            <person name="Hendry T.A."/>
        </authorList>
    </citation>
    <scope>NUCLEOTIDE SEQUENCE [LARGE SCALE GENOMIC DNA]</scope>
    <source>
        <strain evidence="1 2">MD18.27</strain>
    </source>
</reference>
<dbReference type="InterPro" id="IPR010270">
    <property type="entry name" value="Phage_P2_GpM"/>
</dbReference>